<evidence type="ECO:0000313" key="2">
    <source>
        <dbReference type="Proteomes" id="UP000193179"/>
    </source>
</evidence>
<gene>
    <name evidence="1" type="ORF">B0703_04410</name>
</gene>
<dbReference type="AlphaFoldDB" id="A0AAF1A6Z5"/>
<reference evidence="1" key="1">
    <citation type="journal article" date="2016" name="Sci. Rep.">
        <title>Evaluation of genetic diversity among strains of the human gut commensal Bifidobacterium adolescentis.</title>
        <authorList>
            <person name="Duranti S."/>
            <person name="Milani C."/>
            <person name="Lugli G.A."/>
            <person name="Mancabelli L."/>
            <person name="Turroni F."/>
            <person name="Ferrario C."/>
            <person name="Mangifesta M."/>
            <person name="Viappiani A."/>
            <person name="Sanchez B."/>
            <person name="Margolles A."/>
            <person name="van Sinderen D."/>
            <person name="Ventura M."/>
        </authorList>
    </citation>
    <scope>NUCLEOTIDE SEQUENCE</scope>
    <source>
        <strain evidence="1">703B</strain>
    </source>
</reference>
<accession>A0AAF1A6Z5</accession>
<sequence>MFTALEWTTGAKVIVKPIAIRRPNDAYEMLLIADKTTGRGVWFDTHDGEWYIDLQGVDGNLMQEAEVVEDVYGENEEELEKRANELLAAYGLKLGKFDEATGDRWELVEA</sequence>
<evidence type="ECO:0000313" key="1">
    <source>
        <dbReference type="EMBL" id="WNE86153.1"/>
    </source>
</evidence>
<organism evidence="1 2">
    <name type="scientific">Bifidobacterium adolescentis</name>
    <dbReference type="NCBI Taxonomy" id="1680"/>
    <lineage>
        <taxon>Bacteria</taxon>
        <taxon>Bacillati</taxon>
        <taxon>Actinomycetota</taxon>
        <taxon>Actinomycetes</taxon>
        <taxon>Bifidobacteriales</taxon>
        <taxon>Bifidobacteriaceae</taxon>
        <taxon>Bifidobacterium</taxon>
    </lineage>
</organism>
<name>A0AAF1A6Z5_BIFAD</name>
<dbReference type="EMBL" id="CP133648">
    <property type="protein sequence ID" value="WNE86153.1"/>
    <property type="molecule type" value="Genomic_DNA"/>
</dbReference>
<reference evidence="1" key="2">
    <citation type="submission" date="2023-09" db="EMBL/GenBank/DDBJ databases">
        <title>Ecological and genomic based identification of the Bifidobacterium adolescentis prototype of the healthy human gut microbiota.</title>
        <authorList>
            <person name="Lugli G.A."/>
            <person name="Argentini C."/>
            <person name="Tarracchini C."/>
            <person name="Fontana F."/>
            <person name="Alessandri G."/>
            <person name="Mancabelli L."/>
            <person name="Milani C."/>
            <person name="Turroni F."/>
            <person name="Ventura M."/>
        </authorList>
    </citation>
    <scope>NUCLEOTIDE SEQUENCE</scope>
    <source>
        <strain evidence="1">703B</strain>
    </source>
</reference>
<dbReference type="RefSeq" id="WP_085347113.1">
    <property type="nucleotide sequence ID" value="NZ_CP097281.1"/>
</dbReference>
<protein>
    <submittedName>
        <fullName evidence="1">Uncharacterized protein</fullName>
    </submittedName>
</protein>
<dbReference type="Proteomes" id="UP000193179">
    <property type="component" value="Chromosome"/>
</dbReference>
<proteinExistence type="predicted"/>